<reference evidence="2 3" key="1">
    <citation type="submission" date="2016-02" db="EMBL/GenBank/DDBJ databases">
        <authorList>
            <person name="Teng J.L."/>
            <person name="Tang Y."/>
            <person name="Huang Y."/>
            <person name="Guo F."/>
            <person name="Wei W."/>
            <person name="Chen J.H."/>
            <person name="Wong S.Y."/>
            <person name="Lau S.K."/>
            <person name="Woo P.C."/>
        </authorList>
    </citation>
    <scope>NUCLEOTIDE SEQUENCE [LARGE SCALE GENOMIC DNA]</scope>
    <source>
        <strain evidence="2 3">JCM 13375</strain>
    </source>
</reference>
<dbReference type="Proteomes" id="UP000070409">
    <property type="component" value="Unassembled WGS sequence"/>
</dbReference>
<evidence type="ECO:0000313" key="3">
    <source>
        <dbReference type="Proteomes" id="UP000070409"/>
    </source>
</evidence>
<keyword evidence="2" id="KW-0378">Hydrolase</keyword>
<comment type="caution">
    <text evidence="2">The sequence shown here is derived from an EMBL/GenBank/DDBJ whole genome shotgun (WGS) entry which is preliminary data.</text>
</comment>
<evidence type="ECO:0000259" key="1">
    <source>
        <dbReference type="Pfam" id="PF12697"/>
    </source>
</evidence>
<dbReference type="PANTHER" id="PTHR43689">
    <property type="entry name" value="HYDROLASE"/>
    <property type="match status" value="1"/>
</dbReference>
<dbReference type="InterPro" id="IPR029058">
    <property type="entry name" value="AB_hydrolase_fold"/>
</dbReference>
<dbReference type="RefSeq" id="WP_068745693.1">
    <property type="nucleotide sequence ID" value="NZ_LSRE01000015.1"/>
</dbReference>
<dbReference type="GO" id="GO:0016787">
    <property type="term" value="F:hydrolase activity"/>
    <property type="evidence" value="ECO:0007669"/>
    <property type="project" value="UniProtKB-KW"/>
</dbReference>
<keyword evidence="3" id="KW-1185">Reference proteome</keyword>
<proteinExistence type="predicted"/>
<protein>
    <submittedName>
        <fullName evidence="2">Alpha/beta hydrolase</fullName>
    </submittedName>
</protein>
<organism evidence="2 3">
    <name type="scientific">Tsukamurella pseudospumae</name>
    <dbReference type="NCBI Taxonomy" id="239498"/>
    <lineage>
        <taxon>Bacteria</taxon>
        <taxon>Bacillati</taxon>
        <taxon>Actinomycetota</taxon>
        <taxon>Actinomycetes</taxon>
        <taxon>Mycobacteriales</taxon>
        <taxon>Tsukamurellaceae</taxon>
        <taxon>Tsukamurella</taxon>
    </lineage>
</organism>
<dbReference type="SUPFAM" id="SSF53474">
    <property type="entry name" value="alpha/beta-Hydrolases"/>
    <property type="match status" value="1"/>
</dbReference>
<accession>A0A137ZI86</accession>
<dbReference type="InterPro" id="IPR000073">
    <property type="entry name" value="AB_hydrolase_1"/>
</dbReference>
<dbReference type="EMBL" id="LSRE01000015">
    <property type="protein sequence ID" value="KXO97899.1"/>
    <property type="molecule type" value="Genomic_DNA"/>
</dbReference>
<feature type="domain" description="AB hydrolase-1" evidence="1">
    <location>
        <begin position="24"/>
        <end position="257"/>
    </location>
</feature>
<name>A0A137ZI86_9ACTN</name>
<dbReference type="Gene3D" id="3.40.50.1820">
    <property type="entry name" value="alpha/beta hydrolase"/>
    <property type="match status" value="1"/>
</dbReference>
<dbReference type="PANTHER" id="PTHR43689:SF8">
    <property type="entry name" value="ALPHA_BETA-HYDROLASES SUPERFAMILY PROTEIN"/>
    <property type="match status" value="1"/>
</dbReference>
<gene>
    <name evidence="2" type="ORF">AXK61_21070</name>
</gene>
<dbReference type="Pfam" id="PF12697">
    <property type="entry name" value="Abhydrolase_6"/>
    <property type="match status" value="1"/>
</dbReference>
<sequence length="269" mass="28795">MREPVHVTVWSPADPRRRDAAPAIFVHGVFTWGDDAAYGFAGQRPLADERPLLLMDRRGYGLSPDTERSDFDVDADDLVALLDAQTTGAHLVGHSNGGLAAMLAAALRPDAVRSLALIQPSALRAAAGHPAVRALLARVGAAADPPHPEIDPTEFLRLSTAGMGMTMPTPTPERLRAVRTSMRERPVWEADPPLAPLAAAPWPSLVITGTWNDAPEQYRRYAGEPLLACADAVAARIGARRLRVPGYYPHTQHPGAVNVALRALWASAG</sequence>
<evidence type="ECO:0000313" key="2">
    <source>
        <dbReference type="EMBL" id="KXO97899.1"/>
    </source>
</evidence>